<dbReference type="EMBL" id="GGYP01002164">
    <property type="protein sequence ID" value="MDE46935.1"/>
    <property type="molecule type" value="Transcribed_RNA"/>
</dbReference>
<dbReference type="Gene3D" id="3.90.70.10">
    <property type="entry name" value="Cysteine proteinases"/>
    <property type="match status" value="1"/>
</dbReference>
<dbReference type="PROSITE" id="PS50203">
    <property type="entry name" value="CALPAIN_CAT"/>
    <property type="match status" value="1"/>
</dbReference>
<feature type="domain" description="Calpain catalytic" evidence="12">
    <location>
        <begin position="29"/>
        <end position="401"/>
    </location>
</feature>
<comment type="similarity">
    <text evidence="1">Belongs to the peptidase C2 family.</text>
</comment>
<evidence type="ECO:0000256" key="2">
    <source>
        <dbReference type="ARBA" id="ARBA00022553"/>
    </source>
</evidence>
<keyword evidence="5" id="KW-0677">Repeat</keyword>
<evidence type="ECO:0000256" key="10">
    <source>
        <dbReference type="PIRSR" id="PIRSR622684-1"/>
    </source>
</evidence>
<dbReference type="CDD" id="cd00044">
    <property type="entry name" value="CysPc"/>
    <property type="match status" value="1"/>
</dbReference>
<dbReference type="GO" id="GO:0008270">
    <property type="term" value="F:zinc ion binding"/>
    <property type="evidence" value="ECO:0007669"/>
    <property type="project" value="UniProtKB-KW"/>
</dbReference>
<reference evidence="13" key="1">
    <citation type="submission" date="2018-10" db="EMBL/GenBank/DDBJ databases">
        <title>Transcriptome assembly of Aceria tosichella (Wheat curl mite) Type 2.</title>
        <authorList>
            <person name="Scully E.D."/>
            <person name="Geib S.M."/>
            <person name="Palmer N.A."/>
            <person name="Gupta A.K."/>
            <person name="Sarath G."/>
            <person name="Tatineni S."/>
        </authorList>
    </citation>
    <scope>NUCLEOTIDE SEQUENCE</scope>
    <source>
        <strain evidence="13">LincolnNE</strain>
    </source>
</reference>
<evidence type="ECO:0000256" key="3">
    <source>
        <dbReference type="ARBA" id="ARBA00022670"/>
    </source>
</evidence>
<keyword evidence="4" id="KW-0479">Metal-binding</keyword>
<sequence>MNGLGLEEEATARKLWLDIVEFCKSNEIEFVDDSFPPALTSLLFSSQIAKLELLPNDSPNQNASNEERAVEGNILDTNRTELEEEKTLRLLKKATWLRPRQIRTRSSDQRYEWSVFRNPRPSDISQGISGNCWFLSALAVLAERPDLLRKVMLTREICPQGAYQVRLCKDGRWQTILIDHLLPCDQYRNLLFSPAKKKQLWVPLIEKALAKAHGCYAALASGRSIEGLATLTGAPCETITLQPNVTCTSTSPSTSESVANGNQGSSISEQFGDRPEQLAIDQDLIWAQLLSSRSAGFLMGASCGGGNLQIDETEYARVGLRPRHAYSVMDVRDEGNQLRLVKLRNPWGHFSWKGDWSDDSPLWTNELRAMLMPRGADEGVFWMCFEDVIKYFDSIDVCKIRDGWNEFRLEGLLPNKSTDTKNLPFVILTVNETAEIDLSLFQSSRRDTLYNIDQTISPKVQQLDLCIMIFRSVVVKHGKSKESYEIGSLIDHSQRQVRNFVGCSLLLEPGEYIILCSAFNHWQTTSIQNSIEYPKFVLSIHSSKLPFVETSIPNSYILADAVTKLAMAKGQKHHAREGLTAYYLTQGWSGLAIVLENRSESYYIQVVCDCSRSMNIVSSRGELKTVDCIPPLHSLVVIVLTQLEGSVGFSIAHKLTHRVSAVSGLHNWGPSKTNHVPPLDSVTAGLHTPRPL</sequence>
<dbReference type="GO" id="GO:0005737">
    <property type="term" value="C:cytoplasm"/>
    <property type="evidence" value="ECO:0007669"/>
    <property type="project" value="TreeGrafter"/>
</dbReference>
<name>A0A6G1S8V7_9ACAR</name>
<keyword evidence="7 11" id="KW-0378">Hydrolase</keyword>
<dbReference type="SUPFAM" id="SSF54001">
    <property type="entry name" value="Cysteine proteinases"/>
    <property type="match status" value="1"/>
</dbReference>
<keyword evidence="6" id="KW-0863">Zinc-finger</keyword>
<evidence type="ECO:0000256" key="6">
    <source>
        <dbReference type="ARBA" id="ARBA00022771"/>
    </source>
</evidence>
<keyword evidence="8 11" id="KW-0788">Thiol protease</keyword>
<evidence type="ECO:0000259" key="12">
    <source>
        <dbReference type="PROSITE" id="PS50203"/>
    </source>
</evidence>
<dbReference type="PANTHER" id="PTHR10183:SF382">
    <property type="entry name" value="CALPAIN-15"/>
    <property type="match status" value="1"/>
</dbReference>
<keyword evidence="2" id="KW-0597">Phosphoprotein</keyword>
<dbReference type="InterPro" id="IPR000169">
    <property type="entry name" value="Pept_cys_AS"/>
</dbReference>
<evidence type="ECO:0000313" key="13">
    <source>
        <dbReference type="EMBL" id="MDE46935.1"/>
    </source>
</evidence>
<evidence type="ECO:0000256" key="1">
    <source>
        <dbReference type="ARBA" id="ARBA00007623"/>
    </source>
</evidence>
<accession>A0A6G1S8V7</accession>
<dbReference type="Pfam" id="PF00648">
    <property type="entry name" value="Peptidase_C2"/>
    <property type="match status" value="1"/>
</dbReference>
<dbReference type="FunFam" id="3.90.70.10:FF:000010">
    <property type="entry name" value="Calpain 15"/>
    <property type="match status" value="1"/>
</dbReference>
<evidence type="ECO:0000256" key="8">
    <source>
        <dbReference type="ARBA" id="ARBA00022807"/>
    </source>
</evidence>
<dbReference type="GO" id="GO:0004198">
    <property type="term" value="F:calcium-dependent cysteine-type endopeptidase activity"/>
    <property type="evidence" value="ECO:0007669"/>
    <property type="project" value="InterPro"/>
</dbReference>
<dbReference type="InterPro" id="IPR022684">
    <property type="entry name" value="Calpain_cysteine_protease"/>
</dbReference>
<evidence type="ECO:0000256" key="11">
    <source>
        <dbReference type="PROSITE-ProRule" id="PRU00239"/>
    </source>
</evidence>
<dbReference type="PRINTS" id="PR00704">
    <property type="entry name" value="CALPAIN"/>
</dbReference>
<dbReference type="GO" id="GO:0006508">
    <property type="term" value="P:proteolysis"/>
    <property type="evidence" value="ECO:0007669"/>
    <property type="project" value="UniProtKB-KW"/>
</dbReference>
<evidence type="ECO:0000256" key="7">
    <source>
        <dbReference type="ARBA" id="ARBA00022801"/>
    </source>
</evidence>
<feature type="active site" evidence="10 11">
    <location>
        <position position="132"/>
    </location>
</feature>
<keyword evidence="9" id="KW-0862">Zinc</keyword>
<gene>
    <name evidence="13" type="primary">sol_1</name>
    <name evidence="13" type="ORF">g.8097</name>
</gene>
<evidence type="ECO:0000256" key="9">
    <source>
        <dbReference type="ARBA" id="ARBA00022833"/>
    </source>
</evidence>
<dbReference type="PROSITE" id="PS00139">
    <property type="entry name" value="THIOL_PROTEASE_CYS"/>
    <property type="match status" value="1"/>
</dbReference>
<evidence type="ECO:0000256" key="4">
    <source>
        <dbReference type="ARBA" id="ARBA00022723"/>
    </source>
</evidence>
<dbReference type="AlphaFoldDB" id="A0A6G1S8V7"/>
<dbReference type="InterPro" id="IPR038765">
    <property type="entry name" value="Papain-like_cys_pep_sf"/>
</dbReference>
<evidence type="ECO:0000256" key="5">
    <source>
        <dbReference type="ARBA" id="ARBA00022737"/>
    </source>
</evidence>
<keyword evidence="3 11" id="KW-0645">Protease</keyword>
<organism evidence="13">
    <name type="scientific">Aceria tosichella</name>
    <name type="common">wheat curl mite</name>
    <dbReference type="NCBI Taxonomy" id="561515"/>
    <lineage>
        <taxon>Eukaryota</taxon>
        <taxon>Metazoa</taxon>
        <taxon>Ecdysozoa</taxon>
        <taxon>Arthropoda</taxon>
        <taxon>Chelicerata</taxon>
        <taxon>Arachnida</taxon>
        <taxon>Acari</taxon>
        <taxon>Acariformes</taxon>
        <taxon>Trombidiformes</taxon>
        <taxon>Prostigmata</taxon>
        <taxon>Eupodina</taxon>
        <taxon>Eriophyoidea</taxon>
        <taxon>Eriophyidae</taxon>
        <taxon>Eriophyinae</taxon>
        <taxon>Aceriini</taxon>
        <taxon>Aceria</taxon>
    </lineage>
</organism>
<dbReference type="PANTHER" id="PTHR10183">
    <property type="entry name" value="CALPAIN"/>
    <property type="match status" value="1"/>
</dbReference>
<proteinExistence type="inferred from homology"/>
<dbReference type="SMART" id="SM00230">
    <property type="entry name" value="CysPc"/>
    <property type="match status" value="1"/>
</dbReference>
<protein>
    <submittedName>
        <fullName evidence="13">Calpain-D</fullName>
    </submittedName>
</protein>
<feature type="active site" evidence="10 11">
    <location>
        <position position="324"/>
    </location>
</feature>
<feature type="active site" evidence="10 11">
    <location>
        <position position="345"/>
    </location>
</feature>
<dbReference type="InterPro" id="IPR001300">
    <property type="entry name" value="Peptidase_C2_calpain_cat"/>
</dbReference>